<sequence>MNDAAGPNAAAFAHCAEEVRGHDPDRFFATLFAPAGKRPYLHALYAFNLEIARVREVVSDPMPGEVRLQWWRDELAGRARGDAEGHPVAAALRETIARFRLPVEALVALIDARSFDLYEDPMPSLGDLEGYCGETASALFRLASLILADGGEAGPADAAGHAGVAYGITMLLRAFPWHAARGQLYLPADILARHGLSREEALARDEAARLAPVLAEMRALAEDHRRKALAFIGEAPAAVRPAFLPLAVVRAYLARMERPYDPFRDLVEVPQWRRQWALWRLARRLG</sequence>
<dbReference type="GO" id="GO:0016765">
    <property type="term" value="F:transferase activity, transferring alkyl or aryl (other than methyl) groups"/>
    <property type="evidence" value="ECO:0007669"/>
    <property type="project" value="UniProtKB-ARBA"/>
</dbReference>
<evidence type="ECO:0000313" key="2">
    <source>
        <dbReference type="Proteomes" id="UP000577362"/>
    </source>
</evidence>
<dbReference type="InterPro" id="IPR002060">
    <property type="entry name" value="Squ/phyt_synthse"/>
</dbReference>
<dbReference type="EMBL" id="JACIEN010000001">
    <property type="protein sequence ID" value="MBB4016521.1"/>
    <property type="molecule type" value="Genomic_DNA"/>
</dbReference>
<organism evidence="1 2">
    <name type="scientific">Chelatococcus caeni</name>
    <dbReference type="NCBI Taxonomy" id="1348468"/>
    <lineage>
        <taxon>Bacteria</taxon>
        <taxon>Pseudomonadati</taxon>
        <taxon>Pseudomonadota</taxon>
        <taxon>Alphaproteobacteria</taxon>
        <taxon>Hyphomicrobiales</taxon>
        <taxon>Chelatococcaceae</taxon>
        <taxon>Chelatococcus</taxon>
    </lineage>
</organism>
<evidence type="ECO:0000313" key="1">
    <source>
        <dbReference type="EMBL" id="MBB4016521.1"/>
    </source>
</evidence>
<protein>
    <submittedName>
        <fullName evidence="1">Phytoene synthase</fullName>
        <ecNumber evidence="1">2.5.1.32</ecNumber>
    </submittedName>
</protein>
<dbReference type="RefSeq" id="WP_019401897.1">
    <property type="nucleotide sequence ID" value="NZ_JACIEN010000001.1"/>
</dbReference>
<reference evidence="1 2" key="1">
    <citation type="submission" date="2020-08" db="EMBL/GenBank/DDBJ databases">
        <title>Genomic Encyclopedia of Type Strains, Phase IV (KMG-IV): sequencing the most valuable type-strain genomes for metagenomic binning, comparative biology and taxonomic classification.</title>
        <authorList>
            <person name="Goeker M."/>
        </authorList>
    </citation>
    <scope>NUCLEOTIDE SEQUENCE [LARGE SCALE GENOMIC DNA]</scope>
    <source>
        <strain evidence="1 2">DSM 103737</strain>
    </source>
</reference>
<dbReference type="SUPFAM" id="SSF48576">
    <property type="entry name" value="Terpenoid synthases"/>
    <property type="match status" value="1"/>
</dbReference>
<comment type="caution">
    <text evidence="1">The sequence shown here is derived from an EMBL/GenBank/DDBJ whole genome shotgun (WGS) entry which is preliminary data.</text>
</comment>
<proteinExistence type="predicted"/>
<keyword evidence="1" id="KW-0808">Transferase</keyword>
<dbReference type="AlphaFoldDB" id="A0A840BSW8"/>
<dbReference type="InterPro" id="IPR008949">
    <property type="entry name" value="Isoprenoid_synthase_dom_sf"/>
</dbReference>
<dbReference type="Gene3D" id="1.10.600.10">
    <property type="entry name" value="Farnesyl Diphosphate Synthase"/>
    <property type="match status" value="1"/>
</dbReference>
<accession>A0A840BSW8</accession>
<dbReference type="Pfam" id="PF00494">
    <property type="entry name" value="SQS_PSY"/>
    <property type="match status" value="1"/>
</dbReference>
<dbReference type="Proteomes" id="UP000577362">
    <property type="component" value="Unassembled WGS sequence"/>
</dbReference>
<keyword evidence="2" id="KW-1185">Reference proteome</keyword>
<name>A0A840BSW8_9HYPH</name>
<dbReference type="PANTHER" id="PTHR31480">
    <property type="entry name" value="BIFUNCTIONAL LYCOPENE CYCLASE/PHYTOENE SYNTHASE"/>
    <property type="match status" value="1"/>
</dbReference>
<dbReference type="EC" id="2.5.1.32" evidence="1"/>
<gene>
    <name evidence="1" type="ORF">GGR16_001527</name>
</gene>